<dbReference type="PROSITE" id="PS50835">
    <property type="entry name" value="IG_LIKE"/>
    <property type="match status" value="3"/>
</dbReference>
<dbReference type="InterPro" id="IPR000157">
    <property type="entry name" value="TIR_dom"/>
</dbReference>
<feature type="domain" description="TIR" evidence="10">
    <location>
        <begin position="413"/>
        <end position="558"/>
    </location>
</feature>
<reference evidence="12" key="3">
    <citation type="submission" date="2025-09" db="UniProtKB">
        <authorList>
            <consortium name="Ensembl"/>
        </authorList>
    </citation>
    <scope>IDENTIFICATION</scope>
</reference>
<evidence type="ECO:0000256" key="5">
    <source>
        <dbReference type="ARBA" id="ARBA00023180"/>
    </source>
</evidence>
<feature type="transmembrane region" description="Helical" evidence="8">
    <location>
        <begin position="373"/>
        <end position="393"/>
    </location>
</feature>
<feature type="signal peptide" evidence="9">
    <location>
        <begin position="1"/>
        <end position="17"/>
    </location>
</feature>
<evidence type="ECO:0000256" key="6">
    <source>
        <dbReference type="ARBA" id="ARBA00023319"/>
    </source>
</evidence>
<dbReference type="GO" id="GO:0007165">
    <property type="term" value="P:signal transduction"/>
    <property type="evidence" value="ECO:0007669"/>
    <property type="project" value="InterPro"/>
</dbReference>
<dbReference type="Proteomes" id="UP000694680">
    <property type="component" value="Chromosome 13"/>
</dbReference>
<evidence type="ECO:0000256" key="4">
    <source>
        <dbReference type="ARBA" id="ARBA00023157"/>
    </source>
</evidence>
<dbReference type="InterPro" id="IPR013783">
    <property type="entry name" value="Ig-like_fold"/>
</dbReference>
<dbReference type="PANTHER" id="PTHR11890:SF20">
    <property type="entry name" value="INTERLEUKIN-1 RECEPTOR ACCESSORY PROTEIN"/>
    <property type="match status" value="1"/>
</dbReference>
<keyword evidence="6" id="KW-0393">Immunoglobulin domain</keyword>
<keyword evidence="8" id="KW-0472">Membrane</keyword>
<feature type="domain" description="Ig-like" evidence="11">
    <location>
        <begin position="252"/>
        <end position="360"/>
    </location>
</feature>
<dbReference type="InterPro" id="IPR035897">
    <property type="entry name" value="Toll_tir_struct_dom_sf"/>
</dbReference>
<dbReference type="SMART" id="SM00409">
    <property type="entry name" value="IG"/>
    <property type="match status" value="3"/>
</dbReference>
<keyword evidence="8" id="KW-0812">Transmembrane</keyword>
<dbReference type="InterPro" id="IPR015621">
    <property type="entry name" value="IL-1_rcpt_fam"/>
</dbReference>
<dbReference type="SUPFAM" id="SSF48726">
    <property type="entry name" value="Immunoglobulin"/>
    <property type="match status" value="3"/>
</dbReference>
<evidence type="ECO:0000256" key="2">
    <source>
        <dbReference type="ARBA" id="ARBA00022801"/>
    </source>
</evidence>
<dbReference type="PROSITE" id="PS50104">
    <property type="entry name" value="TIR"/>
    <property type="match status" value="1"/>
</dbReference>
<evidence type="ECO:0000256" key="9">
    <source>
        <dbReference type="SAM" id="SignalP"/>
    </source>
</evidence>
<accession>A0A8C5DYH0</accession>
<dbReference type="GeneID" id="114474466"/>
<feature type="chain" id="PRO_5034684541" evidence="9">
    <location>
        <begin position="18"/>
        <end position="607"/>
    </location>
</feature>
<gene>
    <name evidence="12" type="primary">LOC114474466</name>
</gene>
<reference evidence="12" key="1">
    <citation type="submission" date="2020-06" db="EMBL/GenBank/DDBJ databases">
        <authorList>
            <consortium name="Wellcome Sanger Institute Data Sharing"/>
        </authorList>
    </citation>
    <scope>NUCLEOTIDE SEQUENCE [LARGE SCALE GENOMIC DNA]</scope>
</reference>
<protein>
    <submittedName>
        <fullName evidence="12">Interleukin-1 receptor accessory protein-like</fullName>
    </submittedName>
</protein>
<dbReference type="PRINTS" id="PR01537">
    <property type="entry name" value="INTRLKN1R1F"/>
</dbReference>
<feature type="compositionally biased region" description="Polar residues" evidence="7">
    <location>
        <begin position="574"/>
        <end position="593"/>
    </location>
</feature>
<dbReference type="PANTHER" id="PTHR11890">
    <property type="entry name" value="INTERLEUKIN-1 RECEPTOR FAMILY MEMBER"/>
    <property type="match status" value="1"/>
</dbReference>
<evidence type="ECO:0000256" key="1">
    <source>
        <dbReference type="ARBA" id="ARBA00009752"/>
    </source>
</evidence>
<organism evidence="12 13">
    <name type="scientific">Gouania willdenowi</name>
    <name type="common">Blunt-snouted clingfish</name>
    <name type="synonym">Lepadogaster willdenowi</name>
    <dbReference type="NCBI Taxonomy" id="441366"/>
    <lineage>
        <taxon>Eukaryota</taxon>
        <taxon>Metazoa</taxon>
        <taxon>Chordata</taxon>
        <taxon>Craniata</taxon>
        <taxon>Vertebrata</taxon>
        <taxon>Euteleostomi</taxon>
        <taxon>Actinopterygii</taxon>
        <taxon>Neopterygii</taxon>
        <taxon>Teleostei</taxon>
        <taxon>Neoteleostei</taxon>
        <taxon>Acanthomorphata</taxon>
        <taxon>Ovalentaria</taxon>
        <taxon>Blenniimorphae</taxon>
        <taxon>Blenniiformes</taxon>
        <taxon>Gobiesocoidei</taxon>
        <taxon>Gobiesocidae</taxon>
        <taxon>Gobiesocinae</taxon>
        <taxon>Gouania</taxon>
    </lineage>
</organism>
<dbReference type="GO" id="GO:0016787">
    <property type="term" value="F:hydrolase activity"/>
    <property type="evidence" value="ECO:0007669"/>
    <property type="project" value="UniProtKB-KW"/>
</dbReference>
<evidence type="ECO:0000259" key="11">
    <source>
        <dbReference type="PROSITE" id="PS50835"/>
    </source>
</evidence>
<dbReference type="AlphaFoldDB" id="A0A8C5DYH0"/>
<keyword evidence="8" id="KW-1133">Transmembrane helix</keyword>
<dbReference type="InterPro" id="IPR036179">
    <property type="entry name" value="Ig-like_dom_sf"/>
</dbReference>
<dbReference type="Pfam" id="PF01582">
    <property type="entry name" value="TIR"/>
    <property type="match status" value="1"/>
</dbReference>
<comment type="similarity">
    <text evidence="1">Belongs to the interleukin-1 receptor family.</text>
</comment>
<dbReference type="Ensembl" id="ENSGWIT00000015281.1">
    <property type="protein sequence ID" value="ENSGWIP00000013788.1"/>
    <property type="gene ID" value="ENSGWIG00000007827.1"/>
</dbReference>
<evidence type="ECO:0000313" key="12">
    <source>
        <dbReference type="Ensembl" id="ENSGWIP00000013788.1"/>
    </source>
</evidence>
<dbReference type="SUPFAM" id="SSF52200">
    <property type="entry name" value="Toll/Interleukin receptor TIR domain"/>
    <property type="match status" value="1"/>
</dbReference>
<evidence type="ECO:0000256" key="8">
    <source>
        <dbReference type="SAM" id="Phobius"/>
    </source>
</evidence>
<reference evidence="12" key="2">
    <citation type="submission" date="2025-08" db="UniProtKB">
        <authorList>
            <consortium name="Ensembl"/>
        </authorList>
    </citation>
    <scope>IDENTIFICATION</scope>
</reference>
<dbReference type="InterPro" id="IPR007110">
    <property type="entry name" value="Ig-like_dom"/>
</dbReference>
<dbReference type="RefSeq" id="XP_028320609.1">
    <property type="nucleotide sequence ID" value="XM_028464808.1"/>
</dbReference>
<keyword evidence="13" id="KW-1185">Reference proteome</keyword>
<keyword evidence="2" id="KW-0378">Hydrolase</keyword>
<keyword evidence="5" id="KW-0325">Glycoprotein</keyword>
<sequence length="607" mass="69743">MFSFFWVLMGGASLAVSQTSDQSESWCYDWGESSEAVSVLEGEVCWLSCPLFSHPSVYNYTSTQSAGHALFWYRLPHGHALEEPLLLSSRLSKDRERLWLQPAEVMDGGNYICMLRNKSSCSKISIRLTVTRRDNVVVHGDRCQLPVAVATTKAIIPLQVSDTLECPDLQEAAKMSDVGPPNVTWYQRCRRYPFGNSDRQQQGTSLRFHTMVASYQGLYVCTINYSRNGRTLSFTRSINVTAVYPPWVPKEPSILFPALEHVSIVRAGSEVRLLCRGLFPFILRKPLKDMWWTVDGKMLEHLTDHHRFSHTVSEVHEDFGDLTLESVLLVQDFLSADLSREFNCSVRNDRGFETRRVQLQEEVLLPSVELGCILGVTLLLMFSLFIIYHVFWLEILLIYRSWFGTDETHTDHKDYDVYISYVRNSEEENFVLFTLRRVLENELRYSVCIFDRDSLPGGTITDETLSFVSRSRRLLVVLSGDYGCRGSQALLELQAGIDSMARVGNLRVILIQYRQTPRNWPPLRELRRARLALVLIRWKGAESEQLTSRFWKRLRVELPVRRGGAMRKADQLDSENQLSLKETSEQKSLVTTSGEREHEHECSLIQS</sequence>
<dbReference type="Gene3D" id="2.60.40.10">
    <property type="entry name" value="Immunoglobulins"/>
    <property type="match status" value="3"/>
</dbReference>
<dbReference type="SMART" id="SM00255">
    <property type="entry name" value="TIR"/>
    <property type="match status" value="1"/>
</dbReference>
<evidence type="ECO:0000256" key="7">
    <source>
        <dbReference type="SAM" id="MobiDB-lite"/>
    </source>
</evidence>
<dbReference type="InterPro" id="IPR003599">
    <property type="entry name" value="Ig_sub"/>
</dbReference>
<keyword evidence="3" id="KW-0520">NAD</keyword>
<feature type="domain" description="Ig-like" evidence="11">
    <location>
        <begin position="146"/>
        <end position="233"/>
    </location>
</feature>
<evidence type="ECO:0000256" key="3">
    <source>
        <dbReference type="ARBA" id="ARBA00023027"/>
    </source>
</evidence>
<proteinExistence type="inferred from homology"/>
<keyword evidence="9" id="KW-0732">Signal</keyword>
<feature type="region of interest" description="Disordered" evidence="7">
    <location>
        <begin position="566"/>
        <end position="607"/>
    </location>
</feature>
<dbReference type="Gene3D" id="3.40.50.10140">
    <property type="entry name" value="Toll/interleukin-1 receptor homology (TIR) domain"/>
    <property type="match status" value="1"/>
</dbReference>
<evidence type="ECO:0000313" key="13">
    <source>
        <dbReference type="Proteomes" id="UP000694680"/>
    </source>
</evidence>
<feature type="domain" description="Ig-like" evidence="11">
    <location>
        <begin position="41"/>
        <end position="129"/>
    </location>
</feature>
<name>A0A8C5DYH0_GOUWI</name>
<keyword evidence="4" id="KW-1015">Disulfide bond</keyword>
<feature type="compositionally biased region" description="Basic and acidic residues" evidence="7">
    <location>
        <begin position="594"/>
        <end position="607"/>
    </location>
</feature>
<evidence type="ECO:0000259" key="10">
    <source>
        <dbReference type="PROSITE" id="PS50104"/>
    </source>
</evidence>